<protein>
    <submittedName>
        <fullName evidence="3">Uncharacterized protein</fullName>
    </submittedName>
</protein>
<organism evidence="3 4">
    <name type="scientific">Paractinoplanes aksuensis</name>
    <dbReference type="NCBI Taxonomy" id="2939490"/>
    <lineage>
        <taxon>Bacteria</taxon>
        <taxon>Bacillati</taxon>
        <taxon>Actinomycetota</taxon>
        <taxon>Actinomycetes</taxon>
        <taxon>Micromonosporales</taxon>
        <taxon>Micromonosporaceae</taxon>
        <taxon>Paractinoplanes</taxon>
    </lineage>
</organism>
<gene>
    <name evidence="3" type="ORF">M1L60_34320</name>
</gene>
<feature type="signal peptide" evidence="2">
    <location>
        <begin position="1"/>
        <end position="28"/>
    </location>
</feature>
<evidence type="ECO:0000256" key="2">
    <source>
        <dbReference type="SAM" id="SignalP"/>
    </source>
</evidence>
<name>A0ABT1DY36_9ACTN</name>
<keyword evidence="2" id="KW-0732">Signal</keyword>
<dbReference type="EMBL" id="JAMYJR010000039">
    <property type="protein sequence ID" value="MCO8275670.1"/>
    <property type="molecule type" value="Genomic_DNA"/>
</dbReference>
<evidence type="ECO:0000313" key="3">
    <source>
        <dbReference type="EMBL" id="MCO8275670.1"/>
    </source>
</evidence>
<dbReference type="Proteomes" id="UP001523369">
    <property type="component" value="Unassembled WGS sequence"/>
</dbReference>
<sequence length="50" mass="5141">MFAKKLGRIAGFVFVLSVVFGGAGAAHADAGDTNRASAQVQLSSQGTDWE</sequence>
<reference evidence="3 4" key="1">
    <citation type="submission" date="2022-06" db="EMBL/GenBank/DDBJ databases">
        <title>New Species of the Genus Actinoplanes, ActinopZanes ferrugineus.</title>
        <authorList>
            <person name="Ding P."/>
        </authorList>
    </citation>
    <scope>NUCLEOTIDE SEQUENCE [LARGE SCALE GENOMIC DNA]</scope>
    <source>
        <strain evidence="3 4">TRM88003</strain>
    </source>
</reference>
<keyword evidence="4" id="KW-1185">Reference proteome</keyword>
<feature type="region of interest" description="Disordered" evidence="1">
    <location>
        <begin position="25"/>
        <end position="50"/>
    </location>
</feature>
<proteinExistence type="predicted"/>
<accession>A0ABT1DY36</accession>
<evidence type="ECO:0000256" key="1">
    <source>
        <dbReference type="SAM" id="MobiDB-lite"/>
    </source>
</evidence>
<feature type="compositionally biased region" description="Polar residues" evidence="1">
    <location>
        <begin position="34"/>
        <end position="50"/>
    </location>
</feature>
<comment type="caution">
    <text evidence="3">The sequence shown here is derived from an EMBL/GenBank/DDBJ whole genome shotgun (WGS) entry which is preliminary data.</text>
</comment>
<feature type="chain" id="PRO_5047410874" evidence="2">
    <location>
        <begin position="29"/>
        <end position="50"/>
    </location>
</feature>
<dbReference type="RefSeq" id="WP_253241727.1">
    <property type="nucleotide sequence ID" value="NZ_JAMYJR010000039.1"/>
</dbReference>
<evidence type="ECO:0000313" key="4">
    <source>
        <dbReference type="Proteomes" id="UP001523369"/>
    </source>
</evidence>